<dbReference type="InterPro" id="IPR005490">
    <property type="entry name" value="LD_TPept_cat_dom"/>
</dbReference>
<gene>
    <name evidence="10" type="ORF">SAMN02910344_00144</name>
</gene>
<evidence type="ECO:0000313" key="10">
    <source>
        <dbReference type="EMBL" id="SFP00481.1"/>
    </source>
</evidence>
<evidence type="ECO:0000256" key="6">
    <source>
        <dbReference type="ARBA" id="ARBA00023316"/>
    </source>
</evidence>
<dbReference type="Pfam" id="PF01471">
    <property type="entry name" value="PG_binding_1"/>
    <property type="match status" value="1"/>
</dbReference>
<keyword evidence="6 7" id="KW-0961">Cell wall biogenesis/degradation</keyword>
<keyword evidence="11" id="KW-1185">Reference proteome</keyword>
<name>A0A662ZFX5_9GAMM</name>
<evidence type="ECO:0000256" key="5">
    <source>
        <dbReference type="ARBA" id="ARBA00022984"/>
    </source>
</evidence>
<evidence type="ECO:0000256" key="4">
    <source>
        <dbReference type="ARBA" id="ARBA00022960"/>
    </source>
</evidence>
<evidence type="ECO:0000256" key="2">
    <source>
        <dbReference type="ARBA" id="ARBA00005992"/>
    </source>
</evidence>
<accession>A0A662ZFX5</accession>
<reference evidence="10 11" key="1">
    <citation type="submission" date="2016-10" db="EMBL/GenBank/DDBJ databases">
        <authorList>
            <person name="Varghese N."/>
            <person name="Submissions S."/>
        </authorList>
    </citation>
    <scope>NUCLEOTIDE SEQUENCE [LARGE SCALE GENOMIC DNA]</scope>
    <source>
        <strain evidence="10 11">DSM 1361</strain>
    </source>
</reference>
<sequence>MNRIKFIFLVACVFLISVTGASANEVTQPSTNLQKEIHFQLLELAVANFDKSYYRQYMRMRQSVGTPDYGTELAISYLMVRNFRNSIRSMSWEDIQNFHFRKHEQQFTTKEVDLYEESIRNGSLEHILRNLRPEIPNYLSYRHEMIEQLRSTASEVAPYPFRMLKEGSSGKEVDALKIALQKLGYLDVYSPINGDFDFELTEAVKKFQEDKGLKADGIVGKLSYDLIFKTHESKAVSIARTIIRMSDRELYRSPEYVFVNIPKMELNVYYSNKSVLESKVVVGRFDRQTPRLKSLIDNVVLNPTWTAPSTISEKDYLPKLRKDREYLTKKGLTMYYSGYEIDPNTLTAEDLTPSGIKKFRIVQKPGTGNAMGLYKFNFPNSDSIYLHSTNSPGKFRGASRMYSSGCVRVQKSDELAKYLLKDDLKPERVDKIIESAKTTWLKLSRKVPIYLAYWTSYIGENGQVYYLPDIYQIDSLDDRLPPDLLQSLK</sequence>
<feature type="domain" description="L,D-TPase catalytic" evidence="9">
    <location>
        <begin position="255"/>
        <end position="432"/>
    </location>
</feature>
<keyword evidence="3" id="KW-0808">Transferase</keyword>
<evidence type="ECO:0000256" key="7">
    <source>
        <dbReference type="PROSITE-ProRule" id="PRU01373"/>
    </source>
</evidence>
<dbReference type="Proteomes" id="UP000243745">
    <property type="component" value="Unassembled WGS sequence"/>
</dbReference>
<dbReference type="SUPFAM" id="SSF47090">
    <property type="entry name" value="PGBD-like"/>
    <property type="match status" value="1"/>
</dbReference>
<organism evidence="10 11">
    <name type="scientific">Ruminobacter amylophilus</name>
    <dbReference type="NCBI Taxonomy" id="867"/>
    <lineage>
        <taxon>Bacteria</taxon>
        <taxon>Pseudomonadati</taxon>
        <taxon>Pseudomonadota</taxon>
        <taxon>Gammaproteobacteria</taxon>
        <taxon>Aeromonadales</taxon>
        <taxon>Succinivibrionaceae</taxon>
        <taxon>Ruminobacter</taxon>
    </lineage>
</organism>
<dbReference type="GO" id="GO:0016740">
    <property type="term" value="F:transferase activity"/>
    <property type="evidence" value="ECO:0007669"/>
    <property type="project" value="UniProtKB-KW"/>
</dbReference>
<dbReference type="Gene3D" id="1.10.101.10">
    <property type="entry name" value="PGBD-like superfamily/PGBD"/>
    <property type="match status" value="1"/>
</dbReference>
<keyword evidence="8" id="KW-0732">Signal</keyword>
<dbReference type="EMBL" id="FOXF01000002">
    <property type="protein sequence ID" value="SFP00481.1"/>
    <property type="molecule type" value="Genomic_DNA"/>
</dbReference>
<feature type="chain" id="PRO_5024888044" evidence="8">
    <location>
        <begin position="24"/>
        <end position="489"/>
    </location>
</feature>
<dbReference type="RefSeq" id="WP_177178451.1">
    <property type="nucleotide sequence ID" value="NZ_FOXF01000002.1"/>
</dbReference>
<dbReference type="GO" id="GO:0009252">
    <property type="term" value="P:peptidoglycan biosynthetic process"/>
    <property type="evidence" value="ECO:0007669"/>
    <property type="project" value="UniProtKB-UniPathway"/>
</dbReference>
<keyword evidence="5 7" id="KW-0573">Peptidoglycan synthesis</keyword>
<protein>
    <submittedName>
        <fullName evidence="10">Murein L,D-transpeptidase YcbB/YkuD</fullName>
    </submittedName>
</protein>
<dbReference type="Pfam" id="PF03734">
    <property type="entry name" value="YkuD"/>
    <property type="match status" value="1"/>
</dbReference>
<dbReference type="AlphaFoldDB" id="A0A662ZFX5"/>
<evidence type="ECO:0000313" key="11">
    <source>
        <dbReference type="Proteomes" id="UP000243745"/>
    </source>
</evidence>
<dbReference type="InterPro" id="IPR036365">
    <property type="entry name" value="PGBD-like_sf"/>
</dbReference>
<dbReference type="InterPro" id="IPR036366">
    <property type="entry name" value="PGBDSf"/>
</dbReference>
<comment type="similarity">
    <text evidence="2">Belongs to the YkuD family.</text>
</comment>
<dbReference type="PANTHER" id="PTHR41533:SF1">
    <property type="entry name" value="L,D-TRANSPEPTIDASE YCBB-RELATED"/>
    <property type="match status" value="1"/>
</dbReference>
<dbReference type="CDD" id="cd16913">
    <property type="entry name" value="YkuD_like"/>
    <property type="match status" value="1"/>
</dbReference>
<proteinExistence type="inferred from homology"/>
<dbReference type="GO" id="GO:0004180">
    <property type="term" value="F:carboxypeptidase activity"/>
    <property type="evidence" value="ECO:0007669"/>
    <property type="project" value="UniProtKB-ARBA"/>
</dbReference>
<dbReference type="SUPFAM" id="SSF141523">
    <property type="entry name" value="L,D-transpeptidase catalytic domain-like"/>
    <property type="match status" value="1"/>
</dbReference>
<feature type="active site" description="Nucleophile" evidence="7">
    <location>
        <position position="406"/>
    </location>
</feature>
<comment type="pathway">
    <text evidence="1 7">Cell wall biogenesis; peptidoglycan biosynthesis.</text>
</comment>
<dbReference type="PROSITE" id="PS52029">
    <property type="entry name" value="LD_TPASE"/>
    <property type="match status" value="1"/>
</dbReference>
<feature type="active site" description="Proton donor/acceptor" evidence="7">
    <location>
        <position position="387"/>
    </location>
</feature>
<dbReference type="GO" id="GO:0071555">
    <property type="term" value="P:cell wall organization"/>
    <property type="evidence" value="ECO:0007669"/>
    <property type="project" value="UniProtKB-UniRule"/>
</dbReference>
<dbReference type="UniPathway" id="UPA00219"/>
<evidence type="ECO:0000256" key="3">
    <source>
        <dbReference type="ARBA" id="ARBA00022679"/>
    </source>
</evidence>
<keyword evidence="4 7" id="KW-0133">Cell shape</keyword>
<dbReference type="InterPro" id="IPR052905">
    <property type="entry name" value="LD-transpeptidase_YkuD-like"/>
</dbReference>
<dbReference type="GO" id="GO:0008360">
    <property type="term" value="P:regulation of cell shape"/>
    <property type="evidence" value="ECO:0007669"/>
    <property type="project" value="UniProtKB-UniRule"/>
</dbReference>
<evidence type="ECO:0000256" key="1">
    <source>
        <dbReference type="ARBA" id="ARBA00004752"/>
    </source>
</evidence>
<evidence type="ECO:0000259" key="9">
    <source>
        <dbReference type="PROSITE" id="PS52029"/>
    </source>
</evidence>
<dbReference type="Gene3D" id="2.40.440.10">
    <property type="entry name" value="L,D-transpeptidase catalytic domain-like"/>
    <property type="match status" value="1"/>
</dbReference>
<dbReference type="InterPro" id="IPR002477">
    <property type="entry name" value="Peptidoglycan-bd-like"/>
</dbReference>
<dbReference type="PANTHER" id="PTHR41533">
    <property type="entry name" value="L,D-TRANSPEPTIDASE HI_1667-RELATED"/>
    <property type="match status" value="1"/>
</dbReference>
<evidence type="ECO:0000256" key="8">
    <source>
        <dbReference type="SAM" id="SignalP"/>
    </source>
</evidence>
<dbReference type="InterPro" id="IPR038063">
    <property type="entry name" value="Transpep_catalytic_dom"/>
</dbReference>
<feature type="signal peptide" evidence="8">
    <location>
        <begin position="1"/>
        <end position="23"/>
    </location>
</feature>